<sequence length="175" mass="19468">MNTYGSSWIFADPSDNISTPGYTVHTIPVVEQGCDCGLTPKCTKEFFGIKYGCYVTEAFSQLPMACLYDAKCVDKSGNNNSLSNPGNSSRFSINTTYEALLSELMVENLIHDLDYEIYFSKCKPSLCIYKKSNFKEGIIELISLYGGVAIICRLIAVILVKLIRRRSVEITPVTD</sequence>
<keyword evidence="1" id="KW-0812">Transmembrane</keyword>
<reference evidence="2" key="1">
    <citation type="submission" date="2021-02" db="EMBL/GenBank/DDBJ databases">
        <authorList>
            <person name="Nowell W R."/>
        </authorList>
    </citation>
    <scope>NUCLEOTIDE SEQUENCE</scope>
</reference>
<proteinExistence type="predicted"/>
<dbReference type="Proteomes" id="UP000663877">
    <property type="component" value="Unassembled WGS sequence"/>
</dbReference>
<organism evidence="2 5">
    <name type="scientific">Adineta steineri</name>
    <dbReference type="NCBI Taxonomy" id="433720"/>
    <lineage>
        <taxon>Eukaryota</taxon>
        <taxon>Metazoa</taxon>
        <taxon>Spiralia</taxon>
        <taxon>Gnathifera</taxon>
        <taxon>Rotifera</taxon>
        <taxon>Eurotatoria</taxon>
        <taxon>Bdelloidea</taxon>
        <taxon>Adinetida</taxon>
        <taxon>Adinetidae</taxon>
        <taxon>Adineta</taxon>
    </lineage>
</organism>
<protein>
    <submittedName>
        <fullName evidence="2">Uncharacterized protein</fullName>
    </submittedName>
</protein>
<dbReference type="EMBL" id="CAJNOM010000963">
    <property type="protein sequence ID" value="CAF1582204.1"/>
    <property type="molecule type" value="Genomic_DNA"/>
</dbReference>
<dbReference type="EMBL" id="CAJNOI010000601">
    <property type="protein sequence ID" value="CAF1314945.1"/>
    <property type="molecule type" value="Genomic_DNA"/>
</dbReference>
<dbReference type="AlphaFoldDB" id="A0A815EPP1"/>
<name>A0A815EPP1_9BILA</name>
<evidence type="ECO:0000313" key="5">
    <source>
        <dbReference type="Proteomes" id="UP000663877"/>
    </source>
</evidence>
<accession>A0A815EPP1</accession>
<evidence type="ECO:0000313" key="3">
    <source>
        <dbReference type="EMBL" id="CAF1582204.1"/>
    </source>
</evidence>
<comment type="caution">
    <text evidence="2">The sequence shown here is derived from an EMBL/GenBank/DDBJ whole genome shotgun (WGS) entry which is preliminary data.</text>
</comment>
<evidence type="ECO:0000313" key="2">
    <source>
        <dbReference type="EMBL" id="CAF1314945.1"/>
    </source>
</evidence>
<keyword evidence="4" id="KW-1185">Reference proteome</keyword>
<evidence type="ECO:0000313" key="4">
    <source>
        <dbReference type="Proteomes" id="UP000663832"/>
    </source>
</evidence>
<gene>
    <name evidence="2" type="ORF">BJG266_LOCUS33023</name>
    <name evidence="3" type="ORF">QVE165_LOCUS50176</name>
</gene>
<keyword evidence="1" id="KW-0472">Membrane</keyword>
<feature type="transmembrane region" description="Helical" evidence="1">
    <location>
        <begin position="141"/>
        <end position="160"/>
    </location>
</feature>
<keyword evidence="1" id="KW-1133">Transmembrane helix</keyword>
<dbReference type="Proteomes" id="UP000663832">
    <property type="component" value="Unassembled WGS sequence"/>
</dbReference>
<evidence type="ECO:0000256" key="1">
    <source>
        <dbReference type="SAM" id="Phobius"/>
    </source>
</evidence>